<comment type="cofactor">
    <cofactor evidence="1">
        <name>FAD</name>
        <dbReference type="ChEBI" id="CHEBI:57692"/>
    </cofactor>
</comment>
<dbReference type="GO" id="GO:0071949">
    <property type="term" value="F:FAD binding"/>
    <property type="evidence" value="ECO:0007669"/>
    <property type="project" value="InterPro"/>
</dbReference>
<dbReference type="Gene3D" id="3.50.50.60">
    <property type="entry name" value="FAD/NAD(P)-binding domain"/>
    <property type="match status" value="1"/>
</dbReference>
<keyword evidence="3" id="KW-0285">Flavoprotein</keyword>
<dbReference type="PANTHER" id="PTHR43004">
    <property type="entry name" value="TRK SYSTEM POTASSIUM UPTAKE PROTEIN"/>
    <property type="match status" value="1"/>
</dbReference>
<evidence type="ECO:0000259" key="5">
    <source>
        <dbReference type="Pfam" id="PF01494"/>
    </source>
</evidence>
<dbReference type="InterPro" id="IPR002938">
    <property type="entry name" value="FAD-bd"/>
</dbReference>
<sequence>MKTSSTDVLIVGAGPVGLSLALALAQQSIQVRIIDKQPSFSGESKAVTLQPRTLELFQMLGVVEPILAAGVRNPVMNMYAGTRRATVLRYDRLATEFPFYLHLHQGQTERELVRALGDRGIQVERATALERLRQDAEGVTAHLRRADGGDETVTVPFLVGCDGGHSQVRGELGLSFTGARYDDNWIMTDVRIPDMSLSRDERHGFILDRFPFVVLNLGNDYYRLISARPPDSPLKGQQPTLEEFRAIMTPLGLGHWTLEAPLWLVQYQPSQRLVSDYRVGRVLVAGDAAHVNTPIAAQGLNTGVLDAVNLAWKLALAVRGKAREALLDSYHAERHPAAVSMFAENDRLTQLVFGANPLLRYLARKQLRLLNLPALNLKNVLGTSQLGVHYRRSPAIQTALDPRGTRAARAAFQAGRAEPGDRVPHFFLHGERPTAIYAVLRPDRHTLLVLSGPRPDTDRLRALASHVWERHGEQVHVHFVLAGQRPAGFDGADLGKAWVDPQHHAHQALGARQAGAVLIRPDAHVAARIPLAAPEGLDAYFAALLR</sequence>
<dbReference type="Gene3D" id="3.40.30.120">
    <property type="match status" value="1"/>
</dbReference>
<dbReference type="InterPro" id="IPR050641">
    <property type="entry name" value="RIFMO-like"/>
</dbReference>
<evidence type="ECO:0000256" key="1">
    <source>
        <dbReference type="ARBA" id="ARBA00001974"/>
    </source>
</evidence>
<dbReference type="RefSeq" id="WP_171443793.1">
    <property type="nucleotide sequence ID" value="NZ_JABFNS010000108.1"/>
</dbReference>
<evidence type="ECO:0000313" key="7">
    <source>
        <dbReference type="Proteomes" id="UP000533080"/>
    </source>
</evidence>
<feature type="domain" description="FAD-binding" evidence="5">
    <location>
        <begin position="6"/>
        <end position="341"/>
    </location>
</feature>
<protein>
    <submittedName>
        <fullName evidence="6">NAD(P)-binding protein</fullName>
    </submittedName>
</protein>
<reference evidence="6 7" key="1">
    <citation type="submission" date="2020-05" db="EMBL/GenBank/DDBJ databases">
        <authorList>
            <person name="Whitworth D."/>
        </authorList>
    </citation>
    <scope>NUCLEOTIDE SEQUENCE [LARGE SCALE GENOMIC DNA]</scope>
    <source>
        <strain evidence="6 7">AM005</strain>
    </source>
</reference>
<dbReference type="EMBL" id="JABFNT010000101">
    <property type="protein sequence ID" value="NOJ81819.1"/>
    <property type="molecule type" value="Genomic_DNA"/>
</dbReference>
<dbReference type="Proteomes" id="UP000533080">
    <property type="component" value="Unassembled WGS sequence"/>
</dbReference>
<dbReference type="SUPFAM" id="SSF51905">
    <property type="entry name" value="FAD/NAD(P)-binding domain"/>
    <property type="match status" value="1"/>
</dbReference>
<accession>A0A7Y4IM97</accession>
<name>A0A7Y4IM97_MYXXA</name>
<evidence type="ECO:0000256" key="2">
    <source>
        <dbReference type="ARBA" id="ARBA00007801"/>
    </source>
</evidence>
<dbReference type="PRINTS" id="PR00420">
    <property type="entry name" value="RNGMNOXGNASE"/>
</dbReference>
<dbReference type="Gene3D" id="3.30.70.2450">
    <property type="match status" value="1"/>
</dbReference>
<dbReference type="AlphaFoldDB" id="A0A7Y4IM97"/>
<dbReference type="Pfam" id="PF21274">
    <property type="entry name" value="Rng_hyd_C"/>
    <property type="match status" value="1"/>
</dbReference>
<dbReference type="GO" id="GO:0016709">
    <property type="term" value="F:oxidoreductase activity, acting on paired donors, with incorporation or reduction of molecular oxygen, NAD(P)H as one donor, and incorporation of one atom of oxygen"/>
    <property type="evidence" value="ECO:0007669"/>
    <property type="project" value="UniProtKB-ARBA"/>
</dbReference>
<evidence type="ECO:0000313" key="6">
    <source>
        <dbReference type="EMBL" id="NOJ81819.1"/>
    </source>
</evidence>
<dbReference type="PANTHER" id="PTHR43004:SF19">
    <property type="entry name" value="BINDING MONOOXYGENASE, PUTATIVE (JCVI)-RELATED"/>
    <property type="match status" value="1"/>
</dbReference>
<dbReference type="InterPro" id="IPR036188">
    <property type="entry name" value="FAD/NAD-bd_sf"/>
</dbReference>
<comment type="caution">
    <text evidence="6">The sequence shown here is derived from an EMBL/GenBank/DDBJ whole genome shotgun (WGS) entry which is preliminary data.</text>
</comment>
<dbReference type="Pfam" id="PF01494">
    <property type="entry name" value="FAD_binding_3"/>
    <property type="match status" value="1"/>
</dbReference>
<comment type="similarity">
    <text evidence="2">Belongs to the PheA/TfdB FAD monooxygenase family.</text>
</comment>
<dbReference type="InterPro" id="IPR036249">
    <property type="entry name" value="Thioredoxin-like_sf"/>
</dbReference>
<gene>
    <name evidence="6" type="ORF">HNV28_26390</name>
</gene>
<proteinExistence type="inferred from homology"/>
<keyword evidence="4" id="KW-0274">FAD</keyword>
<evidence type="ECO:0000256" key="4">
    <source>
        <dbReference type="ARBA" id="ARBA00022827"/>
    </source>
</evidence>
<dbReference type="SUPFAM" id="SSF52833">
    <property type="entry name" value="Thioredoxin-like"/>
    <property type="match status" value="1"/>
</dbReference>
<evidence type="ECO:0000256" key="3">
    <source>
        <dbReference type="ARBA" id="ARBA00022630"/>
    </source>
</evidence>
<organism evidence="6 7">
    <name type="scientific">Myxococcus xanthus</name>
    <dbReference type="NCBI Taxonomy" id="34"/>
    <lineage>
        <taxon>Bacteria</taxon>
        <taxon>Pseudomonadati</taxon>
        <taxon>Myxococcota</taxon>
        <taxon>Myxococcia</taxon>
        <taxon>Myxococcales</taxon>
        <taxon>Cystobacterineae</taxon>
        <taxon>Myxococcaceae</taxon>
        <taxon>Myxococcus</taxon>
    </lineage>
</organism>